<evidence type="ECO:0000256" key="9">
    <source>
        <dbReference type="ARBA" id="ARBA00022821"/>
    </source>
</evidence>
<dbReference type="FunFam" id="1.10.8.430:FF:000003">
    <property type="entry name" value="Probable disease resistance protein At5g66910"/>
    <property type="match status" value="1"/>
</dbReference>
<feature type="domain" description="NB-ARC" evidence="12">
    <location>
        <begin position="174"/>
        <end position="348"/>
    </location>
</feature>
<dbReference type="OrthoDB" id="3064467at2759"/>
<evidence type="ECO:0000313" key="15">
    <source>
        <dbReference type="Proteomes" id="UP000325081"/>
    </source>
</evidence>
<protein>
    <submittedName>
        <fullName evidence="14">Disease resistance protein RPP13</fullName>
    </submittedName>
</protein>
<organism evidence="14 15">
    <name type="scientific">Striga asiatica</name>
    <name type="common">Asiatic witchweed</name>
    <name type="synonym">Buchnera asiatica</name>
    <dbReference type="NCBI Taxonomy" id="4170"/>
    <lineage>
        <taxon>Eukaryota</taxon>
        <taxon>Viridiplantae</taxon>
        <taxon>Streptophyta</taxon>
        <taxon>Embryophyta</taxon>
        <taxon>Tracheophyta</taxon>
        <taxon>Spermatophyta</taxon>
        <taxon>Magnoliopsida</taxon>
        <taxon>eudicotyledons</taxon>
        <taxon>Gunneridae</taxon>
        <taxon>Pentapetalae</taxon>
        <taxon>asterids</taxon>
        <taxon>lamiids</taxon>
        <taxon>Lamiales</taxon>
        <taxon>Orobanchaceae</taxon>
        <taxon>Buchnereae</taxon>
        <taxon>Striga</taxon>
    </lineage>
</organism>
<dbReference type="Gene3D" id="3.80.10.10">
    <property type="entry name" value="Ribonuclease Inhibitor"/>
    <property type="match status" value="1"/>
</dbReference>
<evidence type="ECO:0000256" key="2">
    <source>
        <dbReference type="ARBA" id="ARBA00004496"/>
    </source>
</evidence>
<keyword evidence="11" id="KW-0175">Coiled coil</keyword>
<dbReference type="Gene3D" id="3.40.50.300">
    <property type="entry name" value="P-loop containing nucleotide triphosphate hydrolases"/>
    <property type="match status" value="1"/>
</dbReference>
<gene>
    <name evidence="14" type="ORF">STAS_21494</name>
</gene>
<evidence type="ECO:0000256" key="1">
    <source>
        <dbReference type="ARBA" id="ARBA00002074"/>
    </source>
</evidence>
<evidence type="ECO:0000256" key="7">
    <source>
        <dbReference type="ARBA" id="ARBA00022737"/>
    </source>
</evidence>
<proteinExistence type="inferred from homology"/>
<evidence type="ECO:0000259" key="12">
    <source>
        <dbReference type="Pfam" id="PF00931"/>
    </source>
</evidence>
<dbReference type="Pfam" id="PF00931">
    <property type="entry name" value="NB-ARC"/>
    <property type="match status" value="1"/>
</dbReference>
<evidence type="ECO:0000259" key="13">
    <source>
        <dbReference type="Pfam" id="PF23559"/>
    </source>
</evidence>
<dbReference type="InterPro" id="IPR032675">
    <property type="entry name" value="LRR_dom_sf"/>
</dbReference>
<dbReference type="Gene3D" id="1.20.5.4130">
    <property type="match status" value="1"/>
</dbReference>
<dbReference type="InterPro" id="IPR042197">
    <property type="entry name" value="Apaf_helical"/>
</dbReference>
<feature type="domain" description="Disease resistance protein winged helix" evidence="13">
    <location>
        <begin position="432"/>
        <end position="503"/>
    </location>
</feature>
<dbReference type="Pfam" id="PF23559">
    <property type="entry name" value="WHD_DRP"/>
    <property type="match status" value="1"/>
</dbReference>
<dbReference type="Proteomes" id="UP000325081">
    <property type="component" value="Unassembled WGS sequence"/>
</dbReference>
<comment type="caution">
    <text evidence="14">The sequence shown here is derived from an EMBL/GenBank/DDBJ whole genome shotgun (WGS) entry which is preliminary data.</text>
</comment>
<dbReference type="EMBL" id="BKCP01007037">
    <property type="protein sequence ID" value="GER44586.1"/>
    <property type="molecule type" value="Genomic_DNA"/>
</dbReference>
<reference evidence="15" key="1">
    <citation type="journal article" date="2019" name="Curr. Biol.">
        <title>Genome Sequence of Striga asiatica Provides Insight into the Evolution of Plant Parasitism.</title>
        <authorList>
            <person name="Yoshida S."/>
            <person name="Kim S."/>
            <person name="Wafula E.K."/>
            <person name="Tanskanen J."/>
            <person name="Kim Y.M."/>
            <person name="Honaas L."/>
            <person name="Yang Z."/>
            <person name="Spallek T."/>
            <person name="Conn C.E."/>
            <person name="Ichihashi Y."/>
            <person name="Cheong K."/>
            <person name="Cui S."/>
            <person name="Der J.P."/>
            <person name="Gundlach H."/>
            <person name="Jiao Y."/>
            <person name="Hori C."/>
            <person name="Ishida J.K."/>
            <person name="Kasahara H."/>
            <person name="Kiba T."/>
            <person name="Kim M.S."/>
            <person name="Koo N."/>
            <person name="Laohavisit A."/>
            <person name="Lee Y.H."/>
            <person name="Lumba S."/>
            <person name="McCourt P."/>
            <person name="Mortimer J.C."/>
            <person name="Mutuku J.M."/>
            <person name="Nomura T."/>
            <person name="Sasaki-Sekimoto Y."/>
            <person name="Seto Y."/>
            <person name="Wang Y."/>
            <person name="Wakatake T."/>
            <person name="Sakakibara H."/>
            <person name="Demura T."/>
            <person name="Yamaguchi S."/>
            <person name="Yoneyama K."/>
            <person name="Manabe R.I."/>
            <person name="Nelson D.C."/>
            <person name="Schulman A.H."/>
            <person name="Timko M.P."/>
            <person name="dePamphilis C.W."/>
            <person name="Choi D."/>
            <person name="Shirasu K."/>
        </authorList>
    </citation>
    <scope>NUCLEOTIDE SEQUENCE [LARGE SCALE GENOMIC DNA]</scope>
    <source>
        <strain evidence="15">cv. UVA1</strain>
    </source>
</reference>
<evidence type="ECO:0000256" key="10">
    <source>
        <dbReference type="ARBA" id="ARBA00022840"/>
    </source>
</evidence>
<evidence type="ECO:0000256" key="6">
    <source>
        <dbReference type="ARBA" id="ARBA00022667"/>
    </source>
</evidence>
<dbReference type="InterPro" id="IPR044974">
    <property type="entry name" value="Disease_R_plants"/>
</dbReference>
<feature type="coiled-coil region" evidence="11">
    <location>
        <begin position="122"/>
        <end position="149"/>
    </location>
</feature>
<dbReference type="SUPFAM" id="SSF52058">
    <property type="entry name" value="L domain-like"/>
    <property type="match status" value="1"/>
</dbReference>
<evidence type="ECO:0000256" key="11">
    <source>
        <dbReference type="SAM" id="Coils"/>
    </source>
</evidence>
<dbReference type="InterPro" id="IPR036388">
    <property type="entry name" value="WH-like_DNA-bd_sf"/>
</dbReference>
<keyword evidence="5" id="KW-0433">Leucine-rich repeat</keyword>
<keyword evidence="8" id="KW-0547">Nucleotide-binding</keyword>
<accession>A0A5A7QHZ7</accession>
<dbReference type="FunFam" id="1.10.10.10:FF:000322">
    <property type="entry name" value="Probable disease resistance protein At1g63360"/>
    <property type="match status" value="1"/>
</dbReference>
<keyword evidence="7" id="KW-0677">Repeat</keyword>
<evidence type="ECO:0000313" key="14">
    <source>
        <dbReference type="EMBL" id="GER44586.1"/>
    </source>
</evidence>
<dbReference type="FunFam" id="3.40.50.300:FF:001091">
    <property type="entry name" value="Probable disease resistance protein At1g61300"/>
    <property type="match status" value="1"/>
</dbReference>
<dbReference type="SUPFAM" id="SSF52540">
    <property type="entry name" value="P-loop containing nucleoside triphosphate hydrolases"/>
    <property type="match status" value="1"/>
</dbReference>
<comment type="subcellular location">
    <subcellularLocation>
        <location evidence="2">Cytoplasm</location>
    </subcellularLocation>
</comment>
<keyword evidence="9" id="KW-0611">Plant defense</keyword>
<evidence type="ECO:0000256" key="5">
    <source>
        <dbReference type="ARBA" id="ARBA00022614"/>
    </source>
</evidence>
<dbReference type="InterPro" id="IPR002182">
    <property type="entry name" value="NB-ARC"/>
</dbReference>
<keyword evidence="10" id="KW-0067">ATP-binding</keyword>
<evidence type="ECO:0000256" key="8">
    <source>
        <dbReference type="ARBA" id="ARBA00022741"/>
    </source>
</evidence>
<keyword evidence="15" id="KW-1185">Reference proteome</keyword>
<dbReference type="PANTHER" id="PTHR23155:SF1152">
    <property type="entry name" value="AAA+ ATPASE DOMAIN-CONTAINING PROTEIN"/>
    <property type="match status" value="1"/>
</dbReference>
<dbReference type="GO" id="GO:0005524">
    <property type="term" value="F:ATP binding"/>
    <property type="evidence" value="ECO:0007669"/>
    <property type="project" value="UniProtKB-KW"/>
</dbReference>
<sequence>MAAYAALVSLRHTIEQLQHHPRPPISLHKSQTELIIENLTFLQNFLENHSPYADALERRMADAAYAAEDLIETRIVDQIQASRSENIRVSKSSFSNLFCGYTSHVAAEVSLISNDDLLYQGLQKVIHDLDFITKEVKDIKEKMEKIKHDDCDFSRPGDFSLERSPTMVGFDDVMIDVMDKLTNGQSSRQIIIPIAGMGGIGKTTLARNIYDNPVIEQYFEYFRCWATISQEYSTKKVLLQLLLCIKTRLRLQGLSQMSVEELGDTLYKSLFGRRYLIVLDDIWSIEAWDKLRIFFPYNDGESAIILTTRMSRLACQLSELSGSDVLQMSFLNKNNSWDLLCKNVFGEENCPVELEEIGKEIAENCKGLPLSIVVIGGLLAKSIQTREYWRHIAKNLSSIVNLEENERCFRILSLSYNHLPVHLKPCFLYMGIFPEDHNILVSTLVKLWVSEGFLKPIIGKSSEVAAEEFLKELVDRNLVLALRMDCLGKLKHCTIHDLLRDLCVKEADKGKFFSLVAGKRRCRLDIFNQRRIGIHESTSRRKPFIPRPIRKAMQSKSLARSLESSSLTRSLVCNTDGAVIPSRSFRLLRVLNTFDSFFLAQHEIRSTYLLKDIFFELSNSRHLAIKTKVPKFDIPSSIYQLWNLQTLIIANWNWTSFDTSPLLDIWKMPRLRHVKILGLRLPNLPVGEENYLILENLQTLLEVRDFTCDEETVKRIPNLTKLKIQLTESSAGANCLDSLARLTKLESFKVNGPNRQDELLQNLCLLHSLKKLGLSETGLGWEDMGRSIGSLPNLQVLKLSFHSCVGPVWETTEGQFQTLKYLQILSNFDLECWRTDSCHFPSLERVLLATLFQLKEVPREIGDIPTIKSIEVLDCLESAVLSAKEIINEQGELGNEGLRVRLLYNNGRTQVDETLVSKAC</sequence>
<dbReference type="PANTHER" id="PTHR23155">
    <property type="entry name" value="DISEASE RESISTANCE PROTEIN RP"/>
    <property type="match status" value="1"/>
</dbReference>
<dbReference type="GO" id="GO:0005737">
    <property type="term" value="C:cytoplasm"/>
    <property type="evidence" value="ECO:0007669"/>
    <property type="project" value="UniProtKB-SubCell"/>
</dbReference>
<dbReference type="AlphaFoldDB" id="A0A5A7QHZ7"/>
<dbReference type="PRINTS" id="PR00364">
    <property type="entry name" value="DISEASERSIST"/>
</dbReference>
<dbReference type="GO" id="GO:0009626">
    <property type="term" value="P:plant-type hypersensitive response"/>
    <property type="evidence" value="ECO:0007669"/>
    <property type="project" value="UniProtKB-KW"/>
</dbReference>
<keyword evidence="6" id="KW-0381">Hypersensitive response</keyword>
<dbReference type="GO" id="GO:0043531">
    <property type="term" value="F:ADP binding"/>
    <property type="evidence" value="ECO:0007669"/>
    <property type="project" value="InterPro"/>
</dbReference>
<dbReference type="Gene3D" id="1.10.10.10">
    <property type="entry name" value="Winged helix-like DNA-binding domain superfamily/Winged helix DNA-binding domain"/>
    <property type="match status" value="1"/>
</dbReference>
<dbReference type="InterPro" id="IPR058922">
    <property type="entry name" value="WHD_DRP"/>
</dbReference>
<dbReference type="Gene3D" id="1.10.8.430">
    <property type="entry name" value="Helical domain of apoptotic protease-activating factors"/>
    <property type="match status" value="1"/>
</dbReference>
<dbReference type="InterPro" id="IPR027417">
    <property type="entry name" value="P-loop_NTPase"/>
</dbReference>
<comment type="function">
    <text evidence="1">Confers resistance to late blight (Phytophthora infestans) races carrying the avirulence gene Avr1. Resistance proteins guard the plant against pathogens that contain an appropriate avirulence protein via an indirect interaction with this avirulence protein. That triggers a defense system including the hypersensitive response, which restricts the pathogen growth.</text>
</comment>
<dbReference type="GO" id="GO:0051607">
    <property type="term" value="P:defense response to virus"/>
    <property type="evidence" value="ECO:0007669"/>
    <property type="project" value="UniProtKB-ARBA"/>
</dbReference>
<evidence type="ECO:0000256" key="4">
    <source>
        <dbReference type="ARBA" id="ARBA00022490"/>
    </source>
</evidence>
<evidence type="ECO:0000256" key="3">
    <source>
        <dbReference type="ARBA" id="ARBA00008894"/>
    </source>
</evidence>
<name>A0A5A7QHZ7_STRAF</name>
<comment type="similarity">
    <text evidence="3">Belongs to the disease resistance NB-LRR family.</text>
</comment>
<keyword evidence="4" id="KW-0963">Cytoplasm</keyword>